<gene>
    <name evidence="1" type="ORF">GCM10022223_47620</name>
</gene>
<evidence type="ECO:0000313" key="2">
    <source>
        <dbReference type="Proteomes" id="UP001501074"/>
    </source>
</evidence>
<accession>A0ABP7A4U9</accession>
<reference evidence="2" key="1">
    <citation type="journal article" date="2019" name="Int. J. Syst. Evol. Microbiol.">
        <title>The Global Catalogue of Microorganisms (GCM) 10K type strain sequencing project: providing services to taxonomists for standard genome sequencing and annotation.</title>
        <authorList>
            <consortium name="The Broad Institute Genomics Platform"/>
            <consortium name="The Broad Institute Genome Sequencing Center for Infectious Disease"/>
            <person name="Wu L."/>
            <person name="Ma J."/>
        </authorList>
    </citation>
    <scope>NUCLEOTIDE SEQUENCE [LARGE SCALE GENOMIC DNA]</scope>
    <source>
        <strain evidence="2">JCM 16902</strain>
    </source>
</reference>
<keyword evidence="2" id="KW-1185">Reference proteome</keyword>
<dbReference type="InterPro" id="IPR032710">
    <property type="entry name" value="NTF2-like_dom_sf"/>
</dbReference>
<proteinExistence type="predicted"/>
<evidence type="ECO:0000313" key="1">
    <source>
        <dbReference type="EMBL" id="GAA3624998.1"/>
    </source>
</evidence>
<dbReference type="SUPFAM" id="SSF54427">
    <property type="entry name" value="NTF2-like"/>
    <property type="match status" value="1"/>
</dbReference>
<sequence length="81" mass="8563">MEGASAIDAMVGRVRQQFTGRGLRLAGAVDGHHDQARFTGELVAPGPGDQDAGVVDFDMLLTGVDAKRERVRGFLDQVPGV</sequence>
<organism evidence="1 2">
    <name type="scientific">Kineosporia mesophila</name>
    <dbReference type="NCBI Taxonomy" id="566012"/>
    <lineage>
        <taxon>Bacteria</taxon>
        <taxon>Bacillati</taxon>
        <taxon>Actinomycetota</taxon>
        <taxon>Actinomycetes</taxon>
        <taxon>Kineosporiales</taxon>
        <taxon>Kineosporiaceae</taxon>
        <taxon>Kineosporia</taxon>
    </lineage>
</organism>
<protein>
    <submittedName>
        <fullName evidence="1">Uncharacterized protein</fullName>
    </submittedName>
</protein>
<dbReference type="Gene3D" id="3.10.450.50">
    <property type="match status" value="1"/>
</dbReference>
<dbReference type="Proteomes" id="UP001501074">
    <property type="component" value="Unassembled WGS sequence"/>
</dbReference>
<comment type="caution">
    <text evidence="1">The sequence shown here is derived from an EMBL/GenBank/DDBJ whole genome shotgun (WGS) entry which is preliminary data.</text>
</comment>
<dbReference type="EMBL" id="BAAAZO010000009">
    <property type="protein sequence ID" value="GAA3624998.1"/>
    <property type="molecule type" value="Genomic_DNA"/>
</dbReference>
<dbReference type="RefSeq" id="WP_231484605.1">
    <property type="nucleotide sequence ID" value="NZ_BAAAZO010000009.1"/>
</dbReference>
<name>A0ABP7A4U9_9ACTN</name>